<dbReference type="Pfam" id="PF05137">
    <property type="entry name" value="PilN"/>
    <property type="match status" value="1"/>
</dbReference>
<dbReference type="InterPro" id="IPR052534">
    <property type="entry name" value="Extracell_DNA_Util/SecSys_Comp"/>
</dbReference>
<sequence>MNDLNFFYVDTNKESDAGVKKAIFSAAAIVGAGIIVTLSFNTFGIYRAEKSINDLNNKINEEAFVESYKESLEVATEKKNFSTYNSKLNEIFHGIIDRNKLSPDFIEEINYTLPKEVYFKSMNFAAGSIEINASATNREAIAEFQHNMNNIEFIEESHIVGIVSDLGEGEKEVFTFTITCKLKEAYYNESK</sequence>
<protein>
    <recommendedName>
        <fullName evidence="4">Fimbrial assembly protein</fullName>
    </recommendedName>
</protein>
<proteinExistence type="predicted"/>
<dbReference type="AlphaFoldDB" id="A0A084JG93"/>
<dbReference type="RefSeq" id="WP_035130462.1">
    <property type="nucleotide sequence ID" value="NZ_JPMD01000006.1"/>
</dbReference>
<reference evidence="2 3" key="1">
    <citation type="submission" date="2014-07" db="EMBL/GenBank/DDBJ databases">
        <title>Draft genome of Clostridium sulfidigenes 113A isolated from sediments associated with methane hydrate from Krishna Godavari basin.</title>
        <authorList>
            <person name="Honkalas V.S."/>
            <person name="Dabir A.P."/>
            <person name="Arora P."/>
            <person name="Dhakephalkar P.K."/>
        </authorList>
    </citation>
    <scope>NUCLEOTIDE SEQUENCE [LARGE SCALE GENOMIC DNA]</scope>
    <source>
        <strain evidence="2 3">113A</strain>
    </source>
</reference>
<keyword evidence="1" id="KW-0472">Membrane</keyword>
<evidence type="ECO:0000313" key="2">
    <source>
        <dbReference type="EMBL" id="KEZ87977.1"/>
    </source>
</evidence>
<dbReference type="STRING" id="318464.IO99_03875"/>
<dbReference type="PANTHER" id="PTHR40278">
    <property type="entry name" value="DNA UTILIZATION PROTEIN HOFN"/>
    <property type="match status" value="1"/>
</dbReference>
<feature type="transmembrane region" description="Helical" evidence="1">
    <location>
        <begin position="22"/>
        <end position="46"/>
    </location>
</feature>
<comment type="caution">
    <text evidence="2">The sequence shown here is derived from an EMBL/GenBank/DDBJ whole genome shotgun (WGS) entry which is preliminary data.</text>
</comment>
<dbReference type="Proteomes" id="UP000028542">
    <property type="component" value="Unassembled WGS sequence"/>
</dbReference>
<accession>A0A084JG93</accession>
<organism evidence="2 3">
    <name type="scientific">Clostridium sulfidigenes</name>
    <dbReference type="NCBI Taxonomy" id="318464"/>
    <lineage>
        <taxon>Bacteria</taxon>
        <taxon>Bacillati</taxon>
        <taxon>Bacillota</taxon>
        <taxon>Clostridia</taxon>
        <taxon>Eubacteriales</taxon>
        <taxon>Clostridiaceae</taxon>
        <taxon>Clostridium</taxon>
    </lineage>
</organism>
<evidence type="ECO:0000313" key="3">
    <source>
        <dbReference type="Proteomes" id="UP000028542"/>
    </source>
</evidence>
<keyword evidence="1" id="KW-1133">Transmembrane helix</keyword>
<name>A0A084JG93_9CLOT</name>
<dbReference type="InterPro" id="IPR007813">
    <property type="entry name" value="PilN"/>
</dbReference>
<keyword evidence="1" id="KW-0812">Transmembrane</keyword>
<dbReference type="EMBL" id="JPMD01000006">
    <property type="protein sequence ID" value="KEZ87977.1"/>
    <property type="molecule type" value="Genomic_DNA"/>
</dbReference>
<evidence type="ECO:0008006" key="4">
    <source>
        <dbReference type="Google" id="ProtNLM"/>
    </source>
</evidence>
<gene>
    <name evidence="2" type="ORF">IO99_03875</name>
</gene>
<keyword evidence="3" id="KW-1185">Reference proteome</keyword>
<dbReference type="PANTHER" id="PTHR40278:SF1">
    <property type="entry name" value="DNA UTILIZATION PROTEIN HOFN"/>
    <property type="match status" value="1"/>
</dbReference>
<evidence type="ECO:0000256" key="1">
    <source>
        <dbReference type="SAM" id="Phobius"/>
    </source>
</evidence>